<feature type="domain" description="Thiolase N-terminal" evidence="8">
    <location>
        <begin position="13"/>
        <end position="251"/>
    </location>
</feature>
<evidence type="ECO:0000256" key="5">
    <source>
        <dbReference type="ARBA" id="ARBA00040529"/>
    </source>
</evidence>
<keyword evidence="3 7" id="KW-0808">Transferase</keyword>
<keyword evidence="11" id="KW-1185">Reference proteome</keyword>
<evidence type="ECO:0000256" key="1">
    <source>
        <dbReference type="ARBA" id="ARBA00010982"/>
    </source>
</evidence>
<dbReference type="CDD" id="cd00751">
    <property type="entry name" value="thiolase"/>
    <property type="match status" value="1"/>
</dbReference>
<dbReference type="OrthoDB" id="1402717at2"/>
<feature type="active site" description="Proton acceptor" evidence="6">
    <location>
        <position position="371"/>
    </location>
</feature>
<evidence type="ECO:0000259" key="8">
    <source>
        <dbReference type="Pfam" id="PF00108"/>
    </source>
</evidence>
<dbReference type="Pfam" id="PF02803">
    <property type="entry name" value="Thiolase_C"/>
    <property type="match status" value="1"/>
</dbReference>
<dbReference type="GO" id="GO:0003985">
    <property type="term" value="F:acetyl-CoA C-acetyltransferase activity"/>
    <property type="evidence" value="ECO:0007669"/>
    <property type="project" value="UniProtKB-EC"/>
</dbReference>
<name>A0A0N9NDU0_9ACTN</name>
<dbReference type="PIRSF" id="PIRSF000429">
    <property type="entry name" value="Ac-CoA_Ac_transf"/>
    <property type="match status" value="1"/>
</dbReference>
<dbReference type="PANTHER" id="PTHR18919:SF107">
    <property type="entry name" value="ACETYL-COA ACETYLTRANSFERASE, CYTOSOLIC"/>
    <property type="match status" value="1"/>
</dbReference>
<evidence type="ECO:0000256" key="7">
    <source>
        <dbReference type="RuleBase" id="RU003557"/>
    </source>
</evidence>
<dbReference type="InterPro" id="IPR002155">
    <property type="entry name" value="Thiolase"/>
</dbReference>
<gene>
    <name evidence="10" type="ORF">ACH46_13110</name>
</gene>
<keyword evidence="4 7" id="KW-0012">Acyltransferase</keyword>
<evidence type="ECO:0000259" key="9">
    <source>
        <dbReference type="Pfam" id="PF02803"/>
    </source>
</evidence>
<dbReference type="PATRIC" id="fig|1136941.3.peg.2668"/>
<dbReference type="SUPFAM" id="SSF53901">
    <property type="entry name" value="Thiolase-like"/>
    <property type="match status" value="2"/>
</dbReference>
<dbReference type="InterPro" id="IPR020616">
    <property type="entry name" value="Thiolase_N"/>
</dbReference>
<organism evidence="10 11">
    <name type="scientific">Gordonia phthalatica</name>
    <dbReference type="NCBI Taxonomy" id="1136941"/>
    <lineage>
        <taxon>Bacteria</taxon>
        <taxon>Bacillati</taxon>
        <taxon>Actinomycetota</taxon>
        <taxon>Actinomycetes</taxon>
        <taxon>Mycobacteriales</taxon>
        <taxon>Gordoniaceae</taxon>
        <taxon>Gordonia</taxon>
    </lineage>
</organism>
<dbReference type="PANTHER" id="PTHR18919">
    <property type="entry name" value="ACETYL-COA C-ACYLTRANSFERASE"/>
    <property type="match status" value="1"/>
</dbReference>
<evidence type="ECO:0000256" key="6">
    <source>
        <dbReference type="PIRSR" id="PIRSR000429-1"/>
    </source>
</evidence>
<evidence type="ECO:0000256" key="3">
    <source>
        <dbReference type="ARBA" id="ARBA00022679"/>
    </source>
</evidence>
<feature type="active site" description="Proton acceptor" evidence="6">
    <location>
        <position position="341"/>
    </location>
</feature>
<dbReference type="InterPro" id="IPR016039">
    <property type="entry name" value="Thiolase-like"/>
</dbReference>
<dbReference type="STRING" id="1136941.ACH46_13110"/>
<reference evidence="11" key="1">
    <citation type="submission" date="2015-06" db="EMBL/GenBank/DDBJ databases">
        <title>Complete genome sequence and metabolic analysis of phthalate degradation pathway in Gordonia sp. QH-11.</title>
        <authorList>
            <person name="Jin D."/>
            <person name="Kong X."/>
            <person name="Bai Z."/>
        </authorList>
    </citation>
    <scope>NUCLEOTIDE SEQUENCE [LARGE SCALE GENOMIC DNA]</scope>
    <source>
        <strain evidence="11">QH-11</strain>
    </source>
</reference>
<dbReference type="KEGG" id="goq:ACH46_13110"/>
<dbReference type="InterPro" id="IPR020617">
    <property type="entry name" value="Thiolase_C"/>
</dbReference>
<dbReference type="Proteomes" id="UP000063789">
    <property type="component" value="Chromosome"/>
</dbReference>
<comment type="similarity">
    <text evidence="1 7">Belongs to the thiolase-like superfamily. Thiolase family.</text>
</comment>
<feature type="domain" description="Thiolase C-terminal" evidence="9">
    <location>
        <begin position="265"/>
        <end position="383"/>
    </location>
</feature>
<proteinExistence type="inferred from homology"/>
<dbReference type="AlphaFoldDB" id="A0A0N9NDU0"/>
<reference evidence="10 11" key="2">
    <citation type="journal article" date="2017" name="Int. J. Syst. Evol. Microbiol.">
        <title>Gordonia phthalatica sp. nov., a di-n-butyl phthalate-degrading bacterium isolated from activated sludge.</title>
        <authorList>
            <person name="Jin D."/>
            <person name="Kong X."/>
            <person name="Jia M."/>
            <person name="Yu X."/>
            <person name="Wang X."/>
            <person name="Zhuang X."/>
            <person name="Deng Y."/>
            <person name="Bai Z."/>
        </authorList>
    </citation>
    <scope>NUCLEOTIDE SEQUENCE [LARGE SCALE GENOMIC DNA]</scope>
    <source>
        <strain evidence="10 11">QH-11</strain>
    </source>
</reference>
<evidence type="ECO:0000256" key="2">
    <source>
        <dbReference type="ARBA" id="ARBA00012705"/>
    </source>
</evidence>
<evidence type="ECO:0000313" key="10">
    <source>
        <dbReference type="EMBL" id="ALG85243.1"/>
    </source>
</evidence>
<dbReference type="Pfam" id="PF00108">
    <property type="entry name" value="Thiolase_N"/>
    <property type="match status" value="1"/>
</dbReference>
<dbReference type="Gene3D" id="3.40.47.10">
    <property type="match status" value="2"/>
</dbReference>
<evidence type="ECO:0000256" key="4">
    <source>
        <dbReference type="ARBA" id="ARBA00023315"/>
    </source>
</evidence>
<accession>A0A0N9NDU0</accession>
<protein>
    <recommendedName>
        <fullName evidence="5">Probable acetyl-CoA acetyltransferase</fullName>
        <ecNumber evidence="2">2.3.1.9</ecNumber>
    </recommendedName>
</protein>
<sequence length="386" mass="39404">MPAAIPAGYAWTSPFAKWGGTLAAVSSLDTAAAVTRAALDRRGYAVDQVDHLVLGWTIPQSEIFYGPSSLASAIGAPTVGGLAVSQACATSVAALESAAASALGGRRDVLAVLTDRTSNAPTMVYPQPNASGGAPQTEHWLLHAFEADPCTGESMLATAEHVAEEAGIDRAELDDLTALRNAQYAARPSTDHVVAVEIPGRRGTLTLADDEGVRLSSTDELAALRPAAPNGRHTFGSQTHPADGAAGALVTAPDRARELSVDGSIAELLGFGSARVASGRMPTAPVPAARAALDAAGLTIDDVDLVGTHNPFAVNDVYFTRQTGFDTAAMNVFGCSLVYGHPQGPTGMRGIAELIEALRARGGGVGLFTGCAAGDQGAAVVLRVTE</sequence>
<dbReference type="EMBL" id="CP011853">
    <property type="protein sequence ID" value="ALG85243.1"/>
    <property type="molecule type" value="Genomic_DNA"/>
</dbReference>
<evidence type="ECO:0000313" key="11">
    <source>
        <dbReference type="Proteomes" id="UP000063789"/>
    </source>
</evidence>
<feature type="active site" description="Acyl-thioester intermediate" evidence="6">
    <location>
        <position position="88"/>
    </location>
</feature>
<dbReference type="EC" id="2.3.1.9" evidence="2"/>
<dbReference type="RefSeq" id="WP_062393316.1">
    <property type="nucleotide sequence ID" value="NZ_CP011853.1"/>
</dbReference>